<dbReference type="Proteomes" id="UP000502996">
    <property type="component" value="Chromosome"/>
</dbReference>
<sequence length="339" mass="35428">MLTDGPASGRTEEWVRHARELREAPVERVLAWVGAAGADVPVPGAGETLARGDLLAGVAAESLTVARIAEPHLDALAILAEAGQTPPAGATWGVWAAEGPGDRLEAAGARAGGGWTLTGRKPWCSLAGSVSHALVTAWVGPAERRLFRVELAAPDVHVEEPAWVPTGLRRVVTTAVRFDHARAVPVGAEGWYLQRPGFWWGGTGVAAIWYGGAVGLARTLERRTRERDPDQIGLLHVGEVDAALHVARTVLLEAARAIDAGAATGRGGALLAARVRHVVAGVAEDVLERVGHALGPGPLSADADHAARVADLGLYVRQHHAERDAAALGRLVLEGDVAW</sequence>
<dbReference type="AlphaFoldDB" id="A0A6G6WL46"/>
<dbReference type="SUPFAM" id="SSF56645">
    <property type="entry name" value="Acyl-CoA dehydrogenase NM domain-like"/>
    <property type="match status" value="1"/>
</dbReference>
<organism evidence="1 2">
    <name type="scientific">Nocardioides anomalus</name>
    <dbReference type="NCBI Taxonomy" id="2712223"/>
    <lineage>
        <taxon>Bacteria</taxon>
        <taxon>Bacillati</taxon>
        <taxon>Actinomycetota</taxon>
        <taxon>Actinomycetes</taxon>
        <taxon>Propionibacteriales</taxon>
        <taxon>Nocardioidaceae</taxon>
        <taxon>Nocardioides</taxon>
    </lineage>
</organism>
<proteinExistence type="predicted"/>
<name>A0A6G6WL46_9ACTN</name>
<keyword evidence="2" id="KW-1185">Reference proteome</keyword>
<accession>A0A6G6WL46</accession>
<evidence type="ECO:0000313" key="2">
    <source>
        <dbReference type="Proteomes" id="UP000502996"/>
    </source>
</evidence>
<dbReference type="InterPro" id="IPR046373">
    <property type="entry name" value="Acyl-CoA_Oxase/DH_mid-dom_sf"/>
</dbReference>
<protein>
    <submittedName>
        <fullName evidence="1">Acyl-CoA dehydrogenase</fullName>
    </submittedName>
</protein>
<dbReference type="GO" id="GO:0016627">
    <property type="term" value="F:oxidoreductase activity, acting on the CH-CH group of donors"/>
    <property type="evidence" value="ECO:0007669"/>
    <property type="project" value="InterPro"/>
</dbReference>
<evidence type="ECO:0000313" key="1">
    <source>
        <dbReference type="EMBL" id="QIG45926.1"/>
    </source>
</evidence>
<dbReference type="EMBL" id="CP049257">
    <property type="protein sequence ID" value="QIG45926.1"/>
    <property type="molecule type" value="Genomic_DNA"/>
</dbReference>
<reference evidence="1 2" key="1">
    <citation type="submission" date="2020-02" db="EMBL/GenBank/DDBJ databases">
        <title>Full genome sequence of Nocardioides sp. R-3366.</title>
        <authorList>
            <person name="Im W.-T."/>
        </authorList>
    </citation>
    <scope>NUCLEOTIDE SEQUENCE [LARGE SCALE GENOMIC DNA]</scope>
    <source>
        <strain evidence="1 2">R-3366</strain>
    </source>
</reference>
<dbReference type="KEGG" id="nano:G5V58_11765"/>
<gene>
    <name evidence="1" type="ORF">G5V58_11765</name>
</gene>
<dbReference type="Gene3D" id="2.40.110.10">
    <property type="entry name" value="Butyryl-CoA Dehydrogenase, subunit A, domain 2"/>
    <property type="match status" value="1"/>
</dbReference>
<dbReference type="InterPro" id="IPR009100">
    <property type="entry name" value="AcylCoA_DH/oxidase_NM_dom_sf"/>
</dbReference>